<accession>A0A9R0HV09</accession>
<feature type="compositionally biased region" description="Polar residues" evidence="1">
    <location>
        <begin position="316"/>
        <end position="329"/>
    </location>
</feature>
<feature type="region of interest" description="Disordered" evidence="1">
    <location>
        <begin position="1"/>
        <end position="65"/>
    </location>
</feature>
<dbReference type="AlphaFoldDB" id="A0A9R0HV09"/>
<dbReference type="KEGG" id="soe:110777242"/>
<protein>
    <submittedName>
        <fullName evidence="4">Trihelix transcription factor ENAP1 isoform X1</fullName>
    </submittedName>
</protein>
<evidence type="ECO:0000256" key="1">
    <source>
        <dbReference type="SAM" id="MobiDB-lite"/>
    </source>
</evidence>
<dbReference type="PANTHER" id="PTHR31307">
    <property type="entry name" value="TRIHELIX TRANSCRIPTION FACTOR ASIL2"/>
    <property type="match status" value="1"/>
</dbReference>
<dbReference type="PANTHER" id="PTHR31307:SF8">
    <property type="entry name" value="ALCOHOL DEHYDROGENASE TRANSCRIPTION FACTOR MYB_SANT-LIKE FAMILY PROTEIN"/>
    <property type="match status" value="1"/>
</dbReference>
<keyword evidence="3" id="KW-1185">Reference proteome</keyword>
<dbReference type="GeneID" id="110777242"/>
<dbReference type="InterPro" id="IPR044823">
    <property type="entry name" value="ASIL1/2-like"/>
</dbReference>
<dbReference type="RefSeq" id="XP_021837537.1">
    <property type="nucleotide sequence ID" value="XM_021981845.2"/>
</dbReference>
<dbReference type="GO" id="GO:0000976">
    <property type="term" value="F:transcription cis-regulatory region binding"/>
    <property type="evidence" value="ECO:0000318"/>
    <property type="project" value="GO_Central"/>
</dbReference>
<evidence type="ECO:0000259" key="2">
    <source>
        <dbReference type="PROSITE" id="PS51029"/>
    </source>
</evidence>
<dbReference type="GO" id="GO:0005634">
    <property type="term" value="C:nucleus"/>
    <property type="evidence" value="ECO:0000318"/>
    <property type="project" value="GO_Central"/>
</dbReference>
<feature type="compositionally biased region" description="Basic residues" evidence="1">
    <location>
        <begin position="54"/>
        <end position="65"/>
    </location>
</feature>
<reference evidence="4" key="2">
    <citation type="submission" date="2025-08" db="UniProtKB">
        <authorList>
            <consortium name="RefSeq"/>
        </authorList>
    </citation>
    <scope>IDENTIFICATION</scope>
    <source>
        <tissue evidence="4">Leaf</tissue>
    </source>
</reference>
<dbReference type="InterPro" id="IPR006578">
    <property type="entry name" value="MADF-dom"/>
</dbReference>
<feature type="region of interest" description="Disordered" evidence="1">
    <location>
        <begin position="304"/>
        <end position="329"/>
    </location>
</feature>
<dbReference type="Gene3D" id="1.10.10.60">
    <property type="entry name" value="Homeodomain-like"/>
    <property type="match status" value="1"/>
</dbReference>
<dbReference type="InterPro" id="IPR044822">
    <property type="entry name" value="Myb_DNA-bind_4"/>
</dbReference>
<organism evidence="3 4">
    <name type="scientific">Spinacia oleracea</name>
    <name type="common">Spinach</name>
    <dbReference type="NCBI Taxonomy" id="3562"/>
    <lineage>
        <taxon>Eukaryota</taxon>
        <taxon>Viridiplantae</taxon>
        <taxon>Streptophyta</taxon>
        <taxon>Embryophyta</taxon>
        <taxon>Tracheophyta</taxon>
        <taxon>Spermatophyta</taxon>
        <taxon>Magnoliopsida</taxon>
        <taxon>eudicotyledons</taxon>
        <taxon>Gunneridae</taxon>
        <taxon>Pentapetalae</taxon>
        <taxon>Caryophyllales</taxon>
        <taxon>Chenopodiaceae</taxon>
        <taxon>Chenopodioideae</taxon>
        <taxon>Anserineae</taxon>
        <taxon>Spinacia</taxon>
    </lineage>
</organism>
<gene>
    <name evidence="4" type="primary">LOC110777242</name>
</gene>
<evidence type="ECO:0000313" key="4">
    <source>
        <dbReference type="RefSeq" id="XP_021837537.1"/>
    </source>
</evidence>
<feature type="domain" description="MADF" evidence="2">
    <location>
        <begin position="87"/>
        <end position="178"/>
    </location>
</feature>
<dbReference type="OrthoDB" id="691673at2759"/>
<name>A0A9R0HV09_SPIOL</name>
<dbReference type="Proteomes" id="UP000813463">
    <property type="component" value="Chromosome 2"/>
</dbReference>
<feature type="compositionally biased region" description="Acidic residues" evidence="1">
    <location>
        <begin position="226"/>
        <end position="247"/>
    </location>
</feature>
<dbReference type="Pfam" id="PF13837">
    <property type="entry name" value="Myb_DNA-bind_4"/>
    <property type="match status" value="1"/>
</dbReference>
<proteinExistence type="predicted"/>
<sequence length="329" mass="38467">MDRRLNYPYSRRSKPQKSYAEEDDDEENDAVLGVIGNSDDEDDDDDNDEDFNGQHRRHTPTRQRRKLRKLSNWNYHSTPTPSGISDWLEQGTFILLEIWGERFLQLGRSSLRSEDWNDVAERVSEATRSNRTVSDCRNRLNALKMKYKREKAKVISLGGGSSKWVYFKKMDVLMTMSPRQLQQQEQCGLACGVDSGEFVFMNPRVYLDHSNASDEMRDSPGNSESEGGEDDEEEEEDDDEENEEEAEESYRMLSESIKRVGVIYEKMEDSKKQHMEELDRMREEFQRELELQKKEMLDQTKSEIAKLGQKDDQDSDCSVENWMTSEGRN</sequence>
<feature type="region of interest" description="Disordered" evidence="1">
    <location>
        <begin position="210"/>
        <end position="254"/>
    </location>
</feature>
<evidence type="ECO:0000313" key="3">
    <source>
        <dbReference type="Proteomes" id="UP000813463"/>
    </source>
</evidence>
<feature type="compositionally biased region" description="Acidic residues" evidence="1">
    <location>
        <begin position="38"/>
        <end position="51"/>
    </location>
</feature>
<dbReference type="PROSITE" id="PS51029">
    <property type="entry name" value="MADF"/>
    <property type="match status" value="1"/>
</dbReference>
<reference evidence="3" key="1">
    <citation type="journal article" date="2021" name="Nat. Commun.">
        <title>Genomic analyses provide insights into spinach domestication and the genetic basis of agronomic traits.</title>
        <authorList>
            <person name="Cai X."/>
            <person name="Sun X."/>
            <person name="Xu C."/>
            <person name="Sun H."/>
            <person name="Wang X."/>
            <person name="Ge C."/>
            <person name="Zhang Z."/>
            <person name="Wang Q."/>
            <person name="Fei Z."/>
            <person name="Jiao C."/>
            <person name="Wang Q."/>
        </authorList>
    </citation>
    <scope>NUCLEOTIDE SEQUENCE [LARGE SCALE GENOMIC DNA]</scope>
    <source>
        <strain evidence="3">cv. Varoflay</strain>
    </source>
</reference>